<reference evidence="5" key="1">
    <citation type="submission" date="2022-01" db="EMBL/GenBank/DDBJ databases">
        <title>Genome Sequence Resource for Two Populations of Ditylenchus destructor, the Migratory Endoparasitic Phytonematode.</title>
        <authorList>
            <person name="Zhang H."/>
            <person name="Lin R."/>
            <person name="Xie B."/>
        </authorList>
    </citation>
    <scope>NUCLEOTIDE SEQUENCE</scope>
    <source>
        <strain evidence="5">BazhouSP</strain>
    </source>
</reference>
<evidence type="ECO:0000256" key="1">
    <source>
        <dbReference type="ARBA" id="ARBA00022737"/>
    </source>
</evidence>
<organism evidence="5 6">
    <name type="scientific">Ditylenchus destructor</name>
    <dbReference type="NCBI Taxonomy" id="166010"/>
    <lineage>
        <taxon>Eukaryota</taxon>
        <taxon>Metazoa</taxon>
        <taxon>Ecdysozoa</taxon>
        <taxon>Nematoda</taxon>
        <taxon>Chromadorea</taxon>
        <taxon>Rhabditida</taxon>
        <taxon>Tylenchina</taxon>
        <taxon>Tylenchomorpha</taxon>
        <taxon>Sphaerularioidea</taxon>
        <taxon>Anguinidae</taxon>
        <taxon>Anguininae</taxon>
        <taxon>Ditylenchus</taxon>
    </lineage>
</organism>
<dbReference type="InterPro" id="IPR004088">
    <property type="entry name" value="KH_dom_type_1"/>
</dbReference>
<evidence type="ECO:0000313" key="5">
    <source>
        <dbReference type="EMBL" id="KAI1717113.1"/>
    </source>
</evidence>
<evidence type="ECO:0000256" key="3">
    <source>
        <dbReference type="SAM" id="MobiDB-lite"/>
    </source>
</evidence>
<dbReference type="AlphaFoldDB" id="A0AAD4NA29"/>
<dbReference type="GO" id="GO:0003723">
    <property type="term" value="F:RNA binding"/>
    <property type="evidence" value="ECO:0007669"/>
    <property type="project" value="UniProtKB-UniRule"/>
</dbReference>
<feature type="domain" description="K Homology" evidence="4">
    <location>
        <begin position="76"/>
        <end position="144"/>
    </location>
</feature>
<dbReference type="Pfam" id="PF00013">
    <property type="entry name" value="KH_1"/>
    <property type="match status" value="2"/>
</dbReference>
<feature type="compositionally biased region" description="Polar residues" evidence="3">
    <location>
        <begin position="442"/>
        <end position="453"/>
    </location>
</feature>
<dbReference type="SMART" id="SM00322">
    <property type="entry name" value="KH"/>
    <property type="match status" value="2"/>
</dbReference>
<dbReference type="CDD" id="cd22438">
    <property type="entry name" value="KH-I_PCBP_rpt1"/>
    <property type="match status" value="1"/>
</dbReference>
<dbReference type="EMBL" id="JAKKPZ010000009">
    <property type="protein sequence ID" value="KAI1717113.1"/>
    <property type="molecule type" value="Genomic_DNA"/>
</dbReference>
<feature type="region of interest" description="Disordered" evidence="3">
    <location>
        <begin position="442"/>
        <end position="471"/>
    </location>
</feature>
<proteinExistence type="predicted"/>
<evidence type="ECO:0000256" key="2">
    <source>
        <dbReference type="PROSITE-ProRule" id="PRU00117"/>
    </source>
</evidence>
<dbReference type="SUPFAM" id="SSF54791">
    <property type="entry name" value="Eukaryotic type KH-domain (KH-domain type I)"/>
    <property type="match status" value="2"/>
</dbReference>
<dbReference type="InterPro" id="IPR004087">
    <property type="entry name" value="KH_dom"/>
</dbReference>
<sequence length="471" mass="49115">MVIQQQMDYLGGPLPAATSMAAECFLQQQRVQSNLQHPDMNGFKYGNGTSTENHATITDGVALASPSSSGGPQVSVILTIRLLMQGKEVGSIIGKRGDHVKLIRDKSSAKVNISDGSCPERIVTITGNTTTINAAFAMVARKFEEDLQALPNSVPKPPITMRLIVPATQCGSLIGKGGSKIKEIREKTGASIQVATEMLPSSTERAVTISGTCEAITDCMQEICQILLEAPPKGATLPFRPKPSYNPLMVASSAAAAAAAQQQASQHIVAAAFLQQQQQPQTQLNPYGNALANSAPMPVVSSSLGSLQQELSKFPFSLAPDGSIIPTSAVARSQILNLTSSASDVSGLIGSMPLGSGLTNFVGFPTAAHAFHTPVSAALFVQGVHPNIGQTSNAGMLGGMPAHASLGYPTSAAYTLNTNSNGLDSSANVPNRLAISVTRNVQQNATGTQSSAKQQKENPAGYTKATRFSPY</sequence>
<protein>
    <submittedName>
        <fullName evidence="5">KH domain-containing protein</fullName>
    </submittedName>
</protein>
<dbReference type="PROSITE" id="PS50890">
    <property type="entry name" value="PUA"/>
    <property type="match status" value="1"/>
</dbReference>
<feature type="domain" description="K Homology" evidence="4">
    <location>
        <begin position="157"/>
        <end position="228"/>
    </location>
</feature>
<accession>A0AAD4NA29</accession>
<keyword evidence="1" id="KW-0677">Repeat</keyword>
<gene>
    <name evidence="5" type="ORF">DdX_06843</name>
</gene>
<dbReference type="InterPro" id="IPR036612">
    <property type="entry name" value="KH_dom_type_1_sf"/>
</dbReference>
<dbReference type="Gene3D" id="3.30.1370.10">
    <property type="entry name" value="K Homology domain, type 1"/>
    <property type="match status" value="2"/>
</dbReference>
<evidence type="ECO:0000259" key="4">
    <source>
        <dbReference type="SMART" id="SM00322"/>
    </source>
</evidence>
<name>A0AAD4NA29_9BILA</name>
<dbReference type="CDD" id="cd02396">
    <property type="entry name" value="KH-I_PCBP_rpt2"/>
    <property type="match status" value="1"/>
</dbReference>
<evidence type="ECO:0000313" key="6">
    <source>
        <dbReference type="Proteomes" id="UP001201812"/>
    </source>
</evidence>
<dbReference type="PANTHER" id="PTHR10288">
    <property type="entry name" value="KH DOMAIN CONTAINING RNA BINDING PROTEIN"/>
    <property type="match status" value="1"/>
</dbReference>
<comment type="caution">
    <text evidence="5">The sequence shown here is derived from an EMBL/GenBank/DDBJ whole genome shotgun (WGS) entry which is preliminary data.</text>
</comment>
<dbReference type="PROSITE" id="PS50084">
    <property type="entry name" value="KH_TYPE_1"/>
    <property type="match status" value="2"/>
</dbReference>
<keyword evidence="6" id="KW-1185">Reference proteome</keyword>
<dbReference type="Proteomes" id="UP001201812">
    <property type="component" value="Unassembled WGS sequence"/>
</dbReference>
<keyword evidence="2" id="KW-0694">RNA-binding</keyword>